<dbReference type="EMBL" id="JH651384">
    <property type="protein sequence ID" value="EIJ35109.1"/>
    <property type="molecule type" value="Genomic_DNA"/>
</dbReference>
<dbReference type="InterPro" id="IPR001045">
    <property type="entry name" value="Spermi_synthase"/>
</dbReference>
<keyword evidence="2 5" id="KW-0808">Transferase</keyword>
<evidence type="ECO:0000313" key="9">
    <source>
        <dbReference type="Proteomes" id="UP000005317"/>
    </source>
</evidence>
<feature type="binding site" evidence="5">
    <location>
        <begin position="138"/>
        <end position="139"/>
    </location>
    <ligand>
        <name>S-methyl-5'-thioadenosine</name>
        <dbReference type="ChEBI" id="CHEBI:17509"/>
    </ligand>
</feature>
<evidence type="ECO:0000256" key="6">
    <source>
        <dbReference type="PROSITE-ProRule" id="PRU00354"/>
    </source>
</evidence>
<dbReference type="HAMAP" id="MF_00198">
    <property type="entry name" value="Spermidine_synth"/>
    <property type="match status" value="1"/>
</dbReference>
<keyword evidence="9" id="KW-1185">Reference proteome</keyword>
<feature type="binding site" evidence="5">
    <location>
        <position position="81"/>
    </location>
    <ligand>
        <name>spermidine</name>
        <dbReference type="ChEBI" id="CHEBI:57834"/>
    </ligand>
</feature>
<gene>
    <name evidence="5" type="primary">speE</name>
    <name evidence="8" type="ORF">Thini_2569</name>
</gene>
<evidence type="ECO:0000256" key="1">
    <source>
        <dbReference type="ARBA" id="ARBA00007867"/>
    </source>
</evidence>
<comment type="catalytic activity">
    <reaction evidence="5">
        <text>S-adenosyl 3-(methylsulfanyl)propylamine + putrescine = S-methyl-5'-thioadenosine + spermidine + H(+)</text>
        <dbReference type="Rhea" id="RHEA:12721"/>
        <dbReference type="ChEBI" id="CHEBI:15378"/>
        <dbReference type="ChEBI" id="CHEBI:17509"/>
        <dbReference type="ChEBI" id="CHEBI:57443"/>
        <dbReference type="ChEBI" id="CHEBI:57834"/>
        <dbReference type="ChEBI" id="CHEBI:326268"/>
        <dbReference type="EC" id="2.5.1.16"/>
    </reaction>
</comment>
<feature type="domain" description="PABS" evidence="7">
    <location>
        <begin position="1"/>
        <end position="239"/>
    </location>
</feature>
<evidence type="ECO:0000256" key="3">
    <source>
        <dbReference type="ARBA" id="ARBA00023066"/>
    </source>
</evidence>
<dbReference type="PANTHER" id="PTHR11558:SF11">
    <property type="entry name" value="SPERMIDINE SYNTHASE"/>
    <property type="match status" value="1"/>
</dbReference>
<dbReference type="CDD" id="cd02440">
    <property type="entry name" value="AdoMet_MTases"/>
    <property type="match status" value="1"/>
</dbReference>
<protein>
    <recommendedName>
        <fullName evidence="5">Polyamine aminopropyltransferase</fullName>
    </recommendedName>
    <alternativeName>
        <fullName evidence="5">Putrescine aminopropyltransferase</fullName>
        <shortName evidence="5">PAPT</shortName>
    </alternativeName>
    <alternativeName>
        <fullName evidence="5">Spermidine synthase</fullName>
        <shortName evidence="5">SPDS</shortName>
        <shortName evidence="5">SPDSY</shortName>
        <ecNumber evidence="5">2.5.1.16</ecNumber>
    </alternativeName>
</protein>
<dbReference type="RefSeq" id="WP_002709021.1">
    <property type="nucleotide sequence ID" value="NZ_JH651384.1"/>
</dbReference>
<dbReference type="OrthoDB" id="5972275at2"/>
<evidence type="ECO:0000256" key="5">
    <source>
        <dbReference type="HAMAP-Rule" id="MF_00198"/>
    </source>
</evidence>
<comment type="similarity">
    <text evidence="1 5">Belongs to the spermidine/spermine synthase family.</text>
</comment>
<evidence type="ECO:0000313" key="8">
    <source>
        <dbReference type="EMBL" id="EIJ35109.1"/>
    </source>
</evidence>
<keyword evidence="4 5" id="KW-0620">Polyamine biosynthesis</keyword>
<comment type="function">
    <text evidence="5">Catalyzes the irreversible transfer of a propylamine group from the amino donor S-adenosylmethioninamine (decarboxy-AdoMet) to putrescine (1,4-diaminobutane) to yield spermidine.</text>
</comment>
<dbReference type="EC" id="2.5.1.16" evidence="5"/>
<comment type="caution">
    <text evidence="5">Lacks conserved residue(s) required for the propagation of feature annotation.</text>
</comment>
<dbReference type="GO" id="GO:0004766">
    <property type="term" value="F:spermidine synthase activity"/>
    <property type="evidence" value="ECO:0007669"/>
    <property type="project" value="UniProtKB-UniRule"/>
</dbReference>
<dbReference type="InterPro" id="IPR029063">
    <property type="entry name" value="SAM-dependent_MTases_sf"/>
</dbReference>
<comment type="pathway">
    <text evidence="5">Amine and polyamine biosynthesis; spermidine biosynthesis; spermidine from putrescine: step 1/1.</text>
</comment>
<feature type="active site" description="Proton acceptor" evidence="5 6">
    <location>
        <position position="155"/>
    </location>
</feature>
<dbReference type="InterPro" id="IPR030374">
    <property type="entry name" value="PABS"/>
</dbReference>
<dbReference type="Pfam" id="PF01564">
    <property type="entry name" value="Spermine_synth"/>
    <property type="match status" value="1"/>
</dbReference>
<reference evidence="9" key="1">
    <citation type="journal article" date="2011" name="Stand. Genomic Sci.">
        <title>Genome sequence of the filamentous, gliding Thiothrix nivea neotype strain (JP2(T)).</title>
        <authorList>
            <person name="Lapidus A."/>
            <person name="Nolan M."/>
            <person name="Lucas S."/>
            <person name="Glavina Del Rio T."/>
            <person name="Tice H."/>
            <person name="Cheng J.F."/>
            <person name="Tapia R."/>
            <person name="Han C."/>
            <person name="Goodwin L."/>
            <person name="Pitluck S."/>
            <person name="Liolios K."/>
            <person name="Pagani I."/>
            <person name="Ivanova N."/>
            <person name="Huntemann M."/>
            <person name="Mavromatis K."/>
            <person name="Mikhailova N."/>
            <person name="Pati A."/>
            <person name="Chen A."/>
            <person name="Palaniappan K."/>
            <person name="Land M."/>
            <person name="Brambilla E.M."/>
            <person name="Rohde M."/>
            <person name="Abt B."/>
            <person name="Verbarg S."/>
            <person name="Goker M."/>
            <person name="Bristow J."/>
            <person name="Eisen J.A."/>
            <person name="Markowitz V."/>
            <person name="Hugenholtz P."/>
            <person name="Kyrpides N.C."/>
            <person name="Klenk H.P."/>
            <person name="Woyke T."/>
        </authorList>
    </citation>
    <scope>NUCLEOTIDE SEQUENCE [LARGE SCALE GENOMIC DNA]</scope>
    <source>
        <strain evidence="9">ATCC 35100 / DSM 5205 / JP2</strain>
    </source>
</reference>
<keyword evidence="3 5" id="KW-0745">Spermidine biosynthesis</keyword>
<sequence>MTVSENTSAWYQPEPSATLLERRQTDWQLVEIFQHPDYGNQLVIDHDLQISEADFAYNTAMTAPLLAVPECQEVAILGGGDGGVMNELLAAYDRLEKSLGQVTLIDIDGDVIDLCRQYLPRCCGTAFEDPRSEVIVGDAFGWLEQARGLDAVIYDLTMDPVREGISRSEFMQDIFGKIHDSLRPGGVVSLQACGEWQPDRRQLLEELRGNLDERFDAPLEQVVMVPSYGEMWTFLAARKPPA</sequence>
<dbReference type="Proteomes" id="UP000005317">
    <property type="component" value="Unassembled WGS sequence"/>
</dbReference>
<dbReference type="SUPFAM" id="SSF53335">
    <property type="entry name" value="S-adenosyl-L-methionine-dependent methyltransferases"/>
    <property type="match status" value="1"/>
</dbReference>
<dbReference type="InterPro" id="IPR037163">
    <property type="entry name" value="Spermidine_synt_N_sf"/>
</dbReference>
<accession>A0A656HIQ9</accession>
<dbReference type="PROSITE" id="PS51006">
    <property type="entry name" value="PABS_2"/>
    <property type="match status" value="1"/>
</dbReference>
<evidence type="ECO:0000259" key="7">
    <source>
        <dbReference type="PROSITE" id="PS51006"/>
    </source>
</evidence>
<dbReference type="UniPathway" id="UPA00248">
    <property type="reaction ID" value="UER00314"/>
</dbReference>
<dbReference type="AlphaFoldDB" id="A0A656HIQ9"/>
<feature type="binding site" evidence="5">
    <location>
        <position position="106"/>
    </location>
    <ligand>
        <name>S-methyl-5'-thioadenosine</name>
        <dbReference type="ChEBI" id="CHEBI:17509"/>
    </ligand>
</feature>
<organism evidence="8 9">
    <name type="scientific">Thiothrix nivea (strain ATCC 35100 / DSM 5205 / JP2)</name>
    <dbReference type="NCBI Taxonomy" id="870187"/>
    <lineage>
        <taxon>Bacteria</taxon>
        <taxon>Pseudomonadati</taxon>
        <taxon>Pseudomonadota</taxon>
        <taxon>Gammaproteobacteria</taxon>
        <taxon>Thiotrichales</taxon>
        <taxon>Thiotrichaceae</taxon>
        <taxon>Thiothrix</taxon>
    </lineage>
</organism>
<dbReference type="PANTHER" id="PTHR11558">
    <property type="entry name" value="SPERMIDINE/SPERMINE SYNTHASE"/>
    <property type="match status" value="1"/>
</dbReference>
<dbReference type="Gene3D" id="3.40.50.150">
    <property type="entry name" value="Vaccinia Virus protein VP39"/>
    <property type="match status" value="1"/>
</dbReference>
<name>A0A656HIQ9_THINJ</name>
<feature type="binding site" evidence="5">
    <location>
        <position position="28"/>
    </location>
    <ligand>
        <name>S-methyl-5'-thioadenosine</name>
        <dbReference type="ChEBI" id="CHEBI:17509"/>
    </ligand>
</feature>
<dbReference type="Gene3D" id="2.30.140.10">
    <property type="entry name" value="Spermidine synthase, tetramerisation domain"/>
    <property type="match status" value="1"/>
</dbReference>
<evidence type="ECO:0000256" key="4">
    <source>
        <dbReference type="ARBA" id="ARBA00023115"/>
    </source>
</evidence>
<dbReference type="GO" id="GO:0008295">
    <property type="term" value="P:spermidine biosynthetic process"/>
    <property type="evidence" value="ECO:0007669"/>
    <property type="project" value="UniProtKB-UniRule"/>
</dbReference>
<proteinExistence type="inferred from homology"/>
<comment type="subunit">
    <text evidence="5">Homodimer or homotetramer.</text>
</comment>
<evidence type="ECO:0000256" key="2">
    <source>
        <dbReference type="ARBA" id="ARBA00022679"/>
    </source>
</evidence>